<evidence type="ECO:0000313" key="1">
    <source>
        <dbReference type="EMBL" id="SFB04599.1"/>
    </source>
</evidence>
<reference evidence="2" key="1">
    <citation type="submission" date="2016-10" db="EMBL/GenBank/DDBJ databases">
        <authorList>
            <person name="Varghese N."/>
            <person name="Submissions S."/>
        </authorList>
    </citation>
    <scope>NUCLEOTIDE SEQUENCE [LARGE SCALE GENOMIC DNA]</scope>
    <source>
        <strain evidence="2">CGMCC 4.3568</strain>
    </source>
</reference>
<protein>
    <submittedName>
        <fullName evidence="1">Uncharacterized protein</fullName>
    </submittedName>
</protein>
<dbReference type="AlphaFoldDB" id="A0A1I0XTX7"/>
<keyword evidence="2" id="KW-1185">Reference proteome</keyword>
<dbReference type="STRING" id="490629.SAMN05216266_10411"/>
<organism evidence="1 2">
    <name type="scientific">Amycolatopsis marina</name>
    <dbReference type="NCBI Taxonomy" id="490629"/>
    <lineage>
        <taxon>Bacteria</taxon>
        <taxon>Bacillati</taxon>
        <taxon>Actinomycetota</taxon>
        <taxon>Actinomycetes</taxon>
        <taxon>Pseudonocardiales</taxon>
        <taxon>Pseudonocardiaceae</taxon>
        <taxon>Amycolatopsis</taxon>
    </lineage>
</organism>
<dbReference type="EMBL" id="FOKG01000004">
    <property type="protein sequence ID" value="SFB04599.1"/>
    <property type="molecule type" value="Genomic_DNA"/>
</dbReference>
<accession>A0A1I0XTX7</accession>
<name>A0A1I0XTX7_9PSEU</name>
<evidence type="ECO:0000313" key="2">
    <source>
        <dbReference type="Proteomes" id="UP000243799"/>
    </source>
</evidence>
<gene>
    <name evidence="1" type="ORF">SAMN05216266_10411</name>
</gene>
<dbReference type="RefSeq" id="WP_091671675.1">
    <property type="nucleotide sequence ID" value="NZ_FOKG01000004.1"/>
</dbReference>
<proteinExistence type="predicted"/>
<dbReference type="Proteomes" id="UP000243799">
    <property type="component" value="Unassembled WGS sequence"/>
</dbReference>
<sequence length="69" mass="7319">MSALSTSSGVLIQDPATGRAYRVPAERLEEFAVEGEVQPSSGVTTLVLPGDDVIEELPTMRRAMLQTGS</sequence>